<accession>A0A6C0EN15</accession>
<keyword evidence="1" id="KW-0812">Transmembrane</keyword>
<sequence>MTSPSVSLDNYLFGPVSTQYCIWFYIISIFGFVFLCLNLLGFIVSLFMKKVHFSVPFTLFTSVGTCFFVYFQNRLLYNMCLKSEA</sequence>
<reference evidence="2" key="1">
    <citation type="journal article" date="2020" name="Nature">
        <title>Giant virus diversity and host interactions through global metagenomics.</title>
        <authorList>
            <person name="Schulz F."/>
            <person name="Roux S."/>
            <person name="Paez-Espino D."/>
            <person name="Jungbluth S."/>
            <person name="Walsh D.A."/>
            <person name="Denef V.J."/>
            <person name="McMahon K.D."/>
            <person name="Konstantinidis K.T."/>
            <person name="Eloe-Fadrosh E.A."/>
            <person name="Kyrpides N.C."/>
            <person name="Woyke T."/>
        </authorList>
    </citation>
    <scope>NUCLEOTIDE SEQUENCE</scope>
    <source>
        <strain evidence="2">GVMAG-M-3300009068-24</strain>
    </source>
</reference>
<proteinExistence type="predicted"/>
<dbReference type="AlphaFoldDB" id="A0A6C0EN15"/>
<evidence type="ECO:0000313" key="2">
    <source>
        <dbReference type="EMBL" id="QHT29730.1"/>
    </source>
</evidence>
<name>A0A6C0EN15_9ZZZZ</name>
<keyword evidence="1" id="KW-1133">Transmembrane helix</keyword>
<evidence type="ECO:0000256" key="1">
    <source>
        <dbReference type="SAM" id="Phobius"/>
    </source>
</evidence>
<organism evidence="2">
    <name type="scientific">viral metagenome</name>
    <dbReference type="NCBI Taxonomy" id="1070528"/>
    <lineage>
        <taxon>unclassified sequences</taxon>
        <taxon>metagenomes</taxon>
        <taxon>organismal metagenomes</taxon>
    </lineage>
</organism>
<dbReference type="EMBL" id="MN738881">
    <property type="protein sequence ID" value="QHT29730.1"/>
    <property type="molecule type" value="Genomic_DNA"/>
</dbReference>
<feature type="transmembrane region" description="Helical" evidence="1">
    <location>
        <begin position="51"/>
        <end position="71"/>
    </location>
</feature>
<protein>
    <submittedName>
        <fullName evidence="2">Uncharacterized protein</fullName>
    </submittedName>
</protein>
<feature type="transmembrane region" description="Helical" evidence="1">
    <location>
        <begin position="22"/>
        <end position="44"/>
    </location>
</feature>
<keyword evidence="1" id="KW-0472">Membrane</keyword>